<dbReference type="AlphaFoldDB" id="A0A382CRC7"/>
<dbReference type="PANTHER" id="PTHR20883:SF15">
    <property type="entry name" value="PHYTANOYL-COA DIOXYGENASE DOMAIN-CONTAINING PROTEIN 1"/>
    <property type="match status" value="1"/>
</dbReference>
<keyword evidence="2" id="KW-0408">Iron</keyword>
<gene>
    <name evidence="3" type="ORF">METZ01_LOCUS181519</name>
</gene>
<reference evidence="3" key="1">
    <citation type="submission" date="2018-05" db="EMBL/GenBank/DDBJ databases">
        <authorList>
            <person name="Lanie J.A."/>
            <person name="Ng W.-L."/>
            <person name="Kazmierczak K.M."/>
            <person name="Andrzejewski T.M."/>
            <person name="Davidsen T.M."/>
            <person name="Wayne K.J."/>
            <person name="Tettelin H."/>
            <person name="Glass J.I."/>
            <person name="Rusch D."/>
            <person name="Podicherti R."/>
            <person name="Tsui H.-C.T."/>
            <person name="Winkler M.E."/>
        </authorList>
    </citation>
    <scope>NUCLEOTIDE SEQUENCE</scope>
</reference>
<evidence type="ECO:0000256" key="1">
    <source>
        <dbReference type="ARBA" id="ARBA00022723"/>
    </source>
</evidence>
<dbReference type="InterPro" id="IPR008775">
    <property type="entry name" value="Phytyl_CoA_dOase-like"/>
</dbReference>
<organism evidence="3">
    <name type="scientific">marine metagenome</name>
    <dbReference type="NCBI Taxonomy" id="408172"/>
    <lineage>
        <taxon>unclassified sequences</taxon>
        <taxon>metagenomes</taxon>
        <taxon>ecological metagenomes</taxon>
    </lineage>
</organism>
<evidence type="ECO:0008006" key="4">
    <source>
        <dbReference type="Google" id="ProtNLM"/>
    </source>
</evidence>
<name>A0A382CRC7_9ZZZZ</name>
<dbReference type="GO" id="GO:0046872">
    <property type="term" value="F:metal ion binding"/>
    <property type="evidence" value="ECO:0007669"/>
    <property type="project" value="UniProtKB-KW"/>
</dbReference>
<keyword evidence="1" id="KW-0479">Metal-binding</keyword>
<protein>
    <recommendedName>
        <fullName evidence="4">Phytanoyl-CoA dioxygenase family protein</fullName>
    </recommendedName>
</protein>
<evidence type="ECO:0000256" key="2">
    <source>
        <dbReference type="ARBA" id="ARBA00023004"/>
    </source>
</evidence>
<proteinExistence type="predicted"/>
<evidence type="ECO:0000313" key="3">
    <source>
        <dbReference type="EMBL" id="SVB28665.1"/>
    </source>
</evidence>
<dbReference type="SUPFAM" id="SSF51197">
    <property type="entry name" value="Clavaminate synthase-like"/>
    <property type="match status" value="1"/>
</dbReference>
<dbReference type="PANTHER" id="PTHR20883">
    <property type="entry name" value="PHYTANOYL-COA DIOXYGENASE DOMAIN CONTAINING 1"/>
    <property type="match status" value="1"/>
</dbReference>
<feature type="non-terminal residue" evidence="3">
    <location>
        <position position="271"/>
    </location>
</feature>
<dbReference type="Pfam" id="PF05721">
    <property type="entry name" value="PhyH"/>
    <property type="match status" value="1"/>
</dbReference>
<dbReference type="EMBL" id="UINC01035752">
    <property type="protein sequence ID" value="SVB28665.1"/>
    <property type="molecule type" value="Genomic_DNA"/>
</dbReference>
<accession>A0A382CRC7</accession>
<sequence length="271" mass="30842">MILISLNISFDGFAYVVLACYEGEYTMTPEEKFAFDLEGYFVIKDVLTVDEVAELNKIIDKNNRQADSHGGRPSSWGEPFKKLIDHPRIFPYLVELLGPYVRLDHDYAIFMDQGGSRGGLHGGPDVVGDHWYKYRDGIMRNGLSVMAYALSDVDVGSGGFACIPGSQKTNFLNYVPKEVRQFKCDRHYVVQPAVKAGDVLFFTEALIHGTKPWTASHQRRSLLYKYSPGHSAWNINYYDLESYGELTERQRRMLQPPSIGQRPRVDENLEV</sequence>
<dbReference type="Gene3D" id="2.60.120.620">
    <property type="entry name" value="q2cbj1_9rhob like domain"/>
    <property type="match status" value="1"/>
</dbReference>